<dbReference type="GO" id="GO:0009267">
    <property type="term" value="P:cellular response to starvation"/>
    <property type="evidence" value="ECO:0007669"/>
    <property type="project" value="TreeGrafter"/>
</dbReference>
<dbReference type="Proteomes" id="UP000559256">
    <property type="component" value="Unassembled WGS sequence"/>
</dbReference>
<feature type="compositionally biased region" description="Pro residues" evidence="8">
    <location>
        <begin position="125"/>
        <end position="137"/>
    </location>
</feature>
<reference evidence="10 11" key="1">
    <citation type="journal article" date="2020" name="ISME J.">
        <title>Uncovering the hidden diversity of litter-decomposition mechanisms in mushroom-forming fungi.</title>
        <authorList>
            <person name="Floudas D."/>
            <person name="Bentzer J."/>
            <person name="Ahren D."/>
            <person name="Johansson T."/>
            <person name="Persson P."/>
            <person name="Tunlid A."/>
        </authorList>
    </citation>
    <scope>NUCLEOTIDE SEQUENCE [LARGE SCALE GENOMIC DNA]</scope>
    <source>
        <strain evidence="10 11">CBS 291.85</strain>
    </source>
</reference>
<feature type="compositionally biased region" description="Polar residues" evidence="8">
    <location>
        <begin position="282"/>
        <end position="300"/>
    </location>
</feature>
<keyword evidence="4" id="KW-0238">DNA-binding</keyword>
<evidence type="ECO:0000256" key="8">
    <source>
        <dbReference type="SAM" id="MobiDB-lite"/>
    </source>
</evidence>
<evidence type="ECO:0000259" key="9">
    <source>
        <dbReference type="PROSITE" id="PS50048"/>
    </source>
</evidence>
<feature type="region of interest" description="Disordered" evidence="8">
    <location>
        <begin position="102"/>
        <end position="145"/>
    </location>
</feature>
<evidence type="ECO:0000256" key="6">
    <source>
        <dbReference type="ARBA" id="ARBA00023242"/>
    </source>
</evidence>
<keyword evidence="5" id="KW-0804">Transcription</keyword>
<dbReference type="InterPro" id="IPR050335">
    <property type="entry name" value="ERT1_acuK_gluconeogen_tf"/>
</dbReference>
<evidence type="ECO:0000256" key="5">
    <source>
        <dbReference type="ARBA" id="ARBA00023163"/>
    </source>
</evidence>
<proteinExistence type="predicted"/>
<evidence type="ECO:0000256" key="4">
    <source>
        <dbReference type="ARBA" id="ARBA00023125"/>
    </source>
</evidence>
<gene>
    <name evidence="10" type="ORF">D9758_001922</name>
</gene>
<evidence type="ECO:0000256" key="1">
    <source>
        <dbReference type="ARBA" id="ARBA00022723"/>
    </source>
</evidence>
<dbReference type="GO" id="GO:0000981">
    <property type="term" value="F:DNA-binding transcription factor activity, RNA polymerase II-specific"/>
    <property type="evidence" value="ECO:0007669"/>
    <property type="project" value="InterPro"/>
</dbReference>
<dbReference type="PANTHER" id="PTHR47659:SF1">
    <property type="entry name" value="TRANSCRIPTION ACTIVATOR OF GLUCONEOGENESIS ERT1"/>
    <property type="match status" value="1"/>
</dbReference>
<dbReference type="GO" id="GO:0008270">
    <property type="term" value="F:zinc ion binding"/>
    <property type="evidence" value="ECO:0007669"/>
    <property type="project" value="InterPro"/>
</dbReference>
<feature type="compositionally biased region" description="Low complexity" evidence="8">
    <location>
        <begin position="110"/>
        <end position="122"/>
    </location>
</feature>
<sequence>MSSSTSLVPIAPAKPPPKRKRSSDLAASSETPTNPVRKPRDGPKKKKANRACFHCQKAHLTCDDSRPCQRCIKRGIANSCTEGHRKKAKYLLDEAELEQLKRNKTDAKTSSVSAAPAPAVSVENPPQPSLPVPPSDAYPPDNAGFDLAFDPNFPFGSEAANLEYSILSAILGNPSPPQDSQTSPSKQPTWPSESIQLPTHSPPFTSFPTDPSPLSYSYQEPAQPPEFAGLYHTPLPPPPSSDPLHPLQPRWPLDSRPRSPPLSPQVSLQPNNENPHGLLSPPHSNASPSLQYSNSHMSAESSKRPGIHSGSKLQSINDRITKPYDYTEGYHFLMKHLPTRCVFPFTGQNVDPRVPCGLDL</sequence>
<feature type="region of interest" description="Disordered" evidence="8">
    <location>
        <begin position="1"/>
        <end position="50"/>
    </location>
</feature>
<dbReference type="PROSITE" id="PS50048">
    <property type="entry name" value="ZN2_CY6_FUNGAL_2"/>
    <property type="match status" value="1"/>
</dbReference>
<feature type="compositionally biased region" description="Low complexity" evidence="8">
    <location>
        <begin position="178"/>
        <end position="188"/>
    </location>
</feature>
<dbReference type="PANTHER" id="PTHR47659">
    <property type="entry name" value="ZN(II)2CYS6 TRANSCRIPTION FACTOR (EUROFUNG)-RELATED"/>
    <property type="match status" value="1"/>
</dbReference>
<feature type="compositionally biased region" description="Low complexity" evidence="8">
    <location>
        <begin position="242"/>
        <end position="254"/>
    </location>
</feature>
<dbReference type="InterPro" id="IPR001138">
    <property type="entry name" value="Zn2Cys6_DnaBD"/>
</dbReference>
<evidence type="ECO:0000313" key="10">
    <source>
        <dbReference type="EMBL" id="KAF5370598.1"/>
    </source>
</evidence>
<keyword evidence="2" id="KW-0862">Zinc</keyword>
<organism evidence="10 11">
    <name type="scientific">Tetrapyrgos nigripes</name>
    <dbReference type="NCBI Taxonomy" id="182062"/>
    <lineage>
        <taxon>Eukaryota</taxon>
        <taxon>Fungi</taxon>
        <taxon>Dikarya</taxon>
        <taxon>Basidiomycota</taxon>
        <taxon>Agaricomycotina</taxon>
        <taxon>Agaricomycetes</taxon>
        <taxon>Agaricomycetidae</taxon>
        <taxon>Agaricales</taxon>
        <taxon>Marasmiineae</taxon>
        <taxon>Marasmiaceae</taxon>
        <taxon>Tetrapyrgos</taxon>
    </lineage>
</organism>
<evidence type="ECO:0000256" key="7">
    <source>
        <dbReference type="ARBA" id="ARBA00040903"/>
    </source>
</evidence>
<feature type="domain" description="Zn(2)-C6 fungal-type" evidence="9">
    <location>
        <begin position="51"/>
        <end position="82"/>
    </location>
</feature>
<comment type="caution">
    <text evidence="10">The sequence shown here is derived from an EMBL/GenBank/DDBJ whole genome shotgun (WGS) entry which is preliminary data.</text>
</comment>
<feature type="compositionally biased region" description="Polar residues" evidence="8">
    <location>
        <begin position="25"/>
        <end position="34"/>
    </location>
</feature>
<protein>
    <recommendedName>
        <fullName evidence="7">Transcription activator of gluconeogenesis ERT1</fullName>
    </recommendedName>
</protein>
<accession>A0A8H5LV32</accession>
<feature type="region of interest" description="Disordered" evidence="8">
    <location>
        <begin position="170"/>
        <end position="315"/>
    </location>
</feature>
<dbReference type="SUPFAM" id="SSF57701">
    <property type="entry name" value="Zn2/Cys6 DNA-binding domain"/>
    <property type="match status" value="1"/>
</dbReference>
<evidence type="ECO:0000256" key="2">
    <source>
        <dbReference type="ARBA" id="ARBA00022833"/>
    </source>
</evidence>
<name>A0A8H5LV32_9AGAR</name>
<dbReference type="CDD" id="cd00067">
    <property type="entry name" value="GAL4"/>
    <property type="match status" value="1"/>
</dbReference>
<dbReference type="OrthoDB" id="2538135at2759"/>
<feature type="compositionally biased region" description="Low complexity" evidence="8">
    <location>
        <begin position="198"/>
        <end position="213"/>
    </location>
</feature>
<dbReference type="SMART" id="SM00066">
    <property type="entry name" value="GAL4"/>
    <property type="match status" value="1"/>
</dbReference>
<dbReference type="InterPro" id="IPR036864">
    <property type="entry name" value="Zn2-C6_fun-type_DNA-bd_sf"/>
</dbReference>
<keyword evidence="3" id="KW-0805">Transcription regulation</keyword>
<keyword evidence="6" id="KW-0539">Nucleus</keyword>
<dbReference type="GO" id="GO:0000977">
    <property type="term" value="F:RNA polymerase II transcription regulatory region sequence-specific DNA binding"/>
    <property type="evidence" value="ECO:0007669"/>
    <property type="project" value="TreeGrafter"/>
</dbReference>
<dbReference type="GO" id="GO:0005634">
    <property type="term" value="C:nucleus"/>
    <property type="evidence" value="ECO:0007669"/>
    <property type="project" value="TreeGrafter"/>
</dbReference>
<evidence type="ECO:0000313" key="11">
    <source>
        <dbReference type="Proteomes" id="UP000559256"/>
    </source>
</evidence>
<dbReference type="AlphaFoldDB" id="A0A8H5LV32"/>
<dbReference type="Gene3D" id="4.10.240.10">
    <property type="entry name" value="Zn(2)-C6 fungal-type DNA-binding domain"/>
    <property type="match status" value="1"/>
</dbReference>
<keyword evidence="11" id="KW-1185">Reference proteome</keyword>
<keyword evidence="1" id="KW-0479">Metal-binding</keyword>
<dbReference type="EMBL" id="JAACJM010000010">
    <property type="protein sequence ID" value="KAF5370598.1"/>
    <property type="molecule type" value="Genomic_DNA"/>
</dbReference>
<evidence type="ECO:0000256" key="3">
    <source>
        <dbReference type="ARBA" id="ARBA00023015"/>
    </source>
</evidence>